<organism evidence="2 3">
    <name type="scientific">Litoribacter ruber</name>
    <dbReference type="NCBI Taxonomy" id="702568"/>
    <lineage>
        <taxon>Bacteria</taxon>
        <taxon>Pseudomonadati</taxon>
        <taxon>Bacteroidota</taxon>
        <taxon>Cytophagia</taxon>
        <taxon>Cytophagales</taxon>
        <taxon>Cyclobacteriaceae</taxon>
        <taxon>Litoribacter</taxon>
    </lineage>
</organism>
<keyword evidence="1" id="KW-0175">Coiled coil</keyword>
<dbReference type="InterPro" id="IPR036869">
    <property type="entry name" value="J_dom_sf"/>
</dbReference>
<keyword evidence="3" id="KW-1185">Reference proteome</keyword>
<comment type="caution">
    <text evidence="2">The sequence shown here is derived from an EMBL/GenBank/DDBJ whole genome shotgun (WGS) entry which is preliminary data.</text>
</comment>
<feature type="coiled-coil region" evidence="1">
    <location>
        <begin position="183"/>
        <end position="236"/>
    </location>
</feature>
<gene>
    <name evidence="2" type="ORF">KI659_17770</name>
</gene>
<evidence type="ECO:0000313" key="3">
    <source>
        <dbReference type="Proteomes" id="UP001319104"/>
    </source>
</evidence>
<proteinExistence type="predicted"/>
<feature type="coiled-coil region" evidence="1">
    <location>
        <begin position="16"/>
        <end position="75"/>
    </location>
</feature>
<protein>
    <recommendedName>
        <fullName evidence="4">DnaJ domain-containing protein</fullName>
    </recommendedName>
</protein>
<reference evidence="2 3" key="1">
    <citation type="submission" date="2021-05" db="EMBL/GenBank/DDBJ databases">
        <authorList>
            <person name="Zhang Z.D."/>
            <person name="Osman G."/>
        </authorList>
    </citation>
    <scope>NUCLEOTIDE SEQUENCE [LARGE SCALE GENOMIC DNA]</scope>
    <source>
        <strain evidence="2 3">KCTC 32217</strain>
    </source>
</reference>
<dbReference type="Proteomes" id="UP001319104">
    <property type="component" value="Unassembled WGS sequence"/>
</dbReference>
<evidence type="ECO:0008006" key="4">
    <source>
        <dbReference type="Google" id="ProtNLM"/>
    </source>
</evidence>
<dbReference type="SUPFAM" id="SSF46565">
    <property type="entry name" value="Chaperone J-domain"/>
    <property type="match status" value="1"/>
</dbReference>
<accession>A0AAP2CJI6</accession>
<sequence length="240" mass="27935">MTLPSNRAQLPSSGDNRNLMLEIKALENELNRIQKEVQGLTGMIQSRLEKEIRRVNELKALYKEQKKAKKAKRLEQKMRGKNYQPPTGVVMQHHSQFSPAELKKPHIELRKLYKEAIVQFHPDKMGTSGDKDALERATAITQELNRIYQNGDVDELLDFYHAILQDQPVSAAGNSPKLPKEDREFLLRRKGSLQERLAEVKQSYLYLVLISYEDPLQFVKELKEQFLERIKVLEKRTRKG</sequence>
<dbReference type="EMBL" id="JAHCMY010000021">
    <property type="protein sequence ID" value="MBS9525873.1"/>
    <property type="molecule type" value="Genomic_DNA"/>
</dbReference>
<name>A0AAP2CJI6_9BACT</name>
<dbReference type="RefSeq" id="WP_213946733.1">
    <property type="nucleotide sequence ID" value="NZ_JAHCMY010000021.1"/>
</dbReference>
<evidence type="ECO:0000256" key="1">
    <source>
        <dbReference type="SAM" id="Coils"/>
    </source>
</evidence>
<dbReference type="AlphaFoldDB" id="A0AAP2CJI6"/>
<evidence type="ECO:0000313" key="2">
    <source>
        <dbReference type="EMBL" id="MBS9525873.1"/>
    </source>
</evidence>